<accession>M4E2X0</accession>
<keyword evidence="4" id="KW-1185">Reference proteome</keyword>
<dbReference type="EnsemblPlants" id="Bra023121.1">
    <property type="protein sequence ID" value="Bra023121.1-P"/>
    <property type="gene ID" value="Bra023121"/>
</dbReference>
<reference evidence="3 4" key="2">
    <citation type="journal article" date="2018" name="Hortic Res">
        <title>Improved Brassica rapa reference genome by single-molecule sequencing and chromosome conformation capture technologies.</title>
        <authorList>
            <person name="Zhang L."/>
            <person name="Cai X."/>
            <person name="Wu J."/>
            <person name="Liu M."/>
            <person name="Grob S."/>
            <person name="Cheng F."/>
            <person name="Liang J."/>
            <person name="Cai C."/>
            <person name="Liu Z."/>
            <person name="Liu B."/>
            <person name="Wang F."/>
            <person name="Li S."/>
            <person name="Liu F."/>
            <person name="Li X."/>
            <person name="Cheng L."/>
            <person name="Yang W."/>
            <person name="Li M.H."/>
            <person name="Grossniklaus U."/>
            <person name="Zheng H."/>
            <person name="Wang X."/>
        </authorList>
    </citation>
    <scope>NUCLEOTIDE SEQUENCE [LARGE SCALE GENOMIC DNA]</scope>
    <source>
        <strain evidence="3 4">cv. Chiifu-401-42</strain>
    </source>
</reference>
<dbReference type="Gramene" id="Bra023121.1">
    <property type="protein sequence ID" value="Bra023121.1-P"/>
    <property type="gene ID" value="Bra023121"/>
</dbReference>
<name>M4E2X0_BRACM</name>
<keyword evidence="2" id="KW-1133">Transmembrane helix</keyword>
<keyword evidence="2" id="KW-0812">Transmembrane</keyword>
<feature type="region of interest" description="Disordered" evidence="1">
    <location>
        <begin position="1"/>
        <end position="31"/>
    </location>
</feature>
<evidence type="ECO:0000256" key="1">
    <source>
        <dbReference type="SAM" id="MobiDB-lite"/>
    </source>
</evidence>
<evidence type="ECO:0000313" key="4">
    <source>
        <dbReference type="Proteomes" id="UP000011750"/>
    </source>
</evidence>
<protein>
    <submittedName>
        <fullName evidence="3">Uncharacterized protein</fullName>
    </submittedName>
</protein>
<evidence type="ECO:0000313" key="3">
    <source>
        <dbReference type="EnsemblPlants" id="Bra023121.1-P"/>
    </source>
</evidence>
<feature type="compositionally biased region" description="Basic residues" evidence="1">
    <location>
        <begin position="15"/>
        <end position="26"/>
    </location>
</feature>
<dbReference type="AlphaFoldDB" id="M4E2X0"/>
<reference evidence="3 4" key="1">
    <citation type="journal article" date="2011" name="Nat. Genet.">
        <title>The genome of the mesopolyploid crop species Brassica rapa.</title>
        <authorList>
            <consortium name="Brassica rapa Genome Sequencing Project Consortium"/>
            <person name="Wang X."/>
            <person name="Wang H."/>
            <person name="Wang J."/>
            <person name="Sun R."/>
            <person name="Wu J."/>
            <person name="Liu S."/>
            <person name="Bai Y."/>
            <person name="Mun J.H."/>
            <person name="Bancroft I."/>
            <person name="Cheng F."/>
            <person name="Huang S."/>
            <person name="Li X."/>
            <person name="Hua W."/>
            <person name="Wang J."/>
            <person name="Wang X."/>
            <person name="Freeling M."/>
            <person name="Pires J.C."/>
            <person name="Paterson A.H."/>
            <person name="Chalhoub B."/>
            <person name="Wang B."/>
            <person name="Hayward A."/>
            <person name="Sharpe A.G."/>
            <person name="Park B.S."/>
            <person name="Weisshaar B."/>
            <person name="Liu B."/>
            <person name="Li B."/>
            <person name="Liu B."/>
            <person name="Tong C."/>
            <person name="Song C."/>
            <person name="Duran C."/>
            <person name="Peng C."/>
            <person name="Geng C."/>
            <person name="Koh C."/>
            <person name="Lin C."/>
            <person name="Edwards D."/>
            <person name="Mu D."/>
            <person name="Shen D."/>
            <person name="Soumpourou E."/>
            <person name="Li F."/>
            <person name="Fraser F."/>
            <person name="Conant G."/>
            <person name="Lassalle G."/>
            <person name="King G.J."/>
            <person name="Bonnema G."/>
            <person name="Tang H."/>
            <person name="Wang H."/>
            <person name="Belcram H."/>
            <person name="Zhou H."/>
            <person name="Hirakawa H."/>
            <person name="Abe H."/>
            <person name="Guo H."/>
            <person name="Wang H."/>
            <person name="Jin H."/>
            <person name="Parkin I.A."/>
            <person name="Batley J."/>
            <person name="Kim J.S."/>
            <person name="Just J."/>
            <person name="Li J."/>
            <person name="Xu J."/>
            <person name="Deng J."/>
            <person name="Kim J.A."/>
            <person name="Li J."/>
            <person name="Yu J."/>
            <person name="Meng J."/>
            <person name="Wang J."/>
            <person name="Min J."/>
            <person name="Poulain J."/>
            <person name="Wang J."/>
            <person name="Hatakeyama K."/>
            <person name="Wu K."/>
            <person name="Wang L."/>
            <person name="Fang L."/>
            <person name="Trick M."/>
            <person name="Links M.G."/>
            <person name="Zhao M."/>
            <person name="Jin M."/>
            <person name="Ramchiary N."/>
            <person name="Drou N."/>
            <person name="Berkman P.J."/>
            <person name="Cai Q."/>
            <person name="Huang Q."/>
            <person name="Li R."/>
            <person name="Tabata S."/>
            <person name="Cheng S."/>
            <person name="Zhang S."/>
            <person name="Zhang S."/>
            <person name="Huang S."/>
            <person name="Sato S."/>
            <person name="Sun S."/>
            <person name="Kwon S.J."/>
            <person name="Choi S.R."/>
            <person name="Lee T.H."/>
            <person name="Fan W."/>
            <person name="Zhao X."/>
            <person name="Tan X."/>
            <person name="Xu X."/>
            <person name="Wang Y."/>
            <person name="Qiu Y."/>
            <person name="Yin Y."/>
            <person name="Li Y."/>
            <person name="Du Y."/>
            <person name="Liao Y."/>
            <person name="Lim Y."/>
            <person name="Narusaka Y."/>
            <person name="Wang Y."/>
            <person name="Wang Z."/>
            <person name="Li Z."/>
            <person name="Wang Z."/>
            <person name="Xiong Z."/>
            <person name="Zhang Z."/>
        </authorList>
    </citation>
    <scope>NUCLEOTIDE SEQUENCE [LARGE SCALE GENOMIC DNA]</scope>
    <source>
        <strain evidence="3 4">cv. Chiifu-401-42</strain>
    </source>
</reference>
<dbReference type="Proteomes" id="UP000011750">
    <property type="component" value="Chromosome A09"/>
</dbReference>
<sequence>MFGLHKKSNQASKLQQHKQRNQRKRQNKFDDDEKMVRNGDCLFSKTKRSNCDVLDRNELQTYASLEKMLHKAIFAIQKLKKKGNTDTSSAPKQQCSSELIFQFEKNSKKVLNKNEFSGPLNAFDIGAYMTLVLEALCQYMKGQMKNKTVVIKQTKTDFLPFKSWTKLKVSNVLIMILLLITLFLLMFHLFEEGVNDAPQSMEPARHGDQDVLNDSTEVRPSDSTNQTNRAVYRIDLHSSKMEFRLKPRSDDQTDRTTTRFSRPPDILRTIVEPDLSWIVKNPKTDMHSHPANHPDSPACALLLTALDTTSSDEPRQ</sequence>
<feature type="transmembrane region" description="Helical" evidence="2">
    <location>
        <begin position="172"/>
        <end position="190"/>
    </location>
</feature>
<proteinExistence type="predicted"/>
<reference evidence="3" key="3">
    <citation type="submission" date="2023-03" db="UniProtKB">
        <authorList>
            <consortium name="EnsemblPlants"/>
        </authorList>
    </citation>
    <scope>IDENTIFICATION</scope>
    <source>
        <strain evidence="3">cv. Chiifu-401-42</strain>
    </source>
</reference>
<evidence type="ECO:0000256" key="2">
    <source>
        <dbReference type="SAM" id="Phobius"/>
    </source>
</evidence>
<dbReference type="InParanoid" id="M4E2X0"/>
<feature type="region of interest" description="Disordered" evidence="1">
    <location>
        <begin position="200"/>
        <end position="228"/>
    </location>
</feature>
<organism evidence="3 4">
    <name type="scientific">Brassica campestris</name>
    <name type="common">Field mustard</name>
    <dbReference type="NCBI Taxonomy" id="3711"/>
    <lineage>
        <taxon>Eukaryota</taxon>
        <taxon>Viridiplantae</taxon>
        <taxon>Streptophyta</taxon>
        <taxon>Embryophyta</taxon>
        <taxon>Tracheophyta</taxon>
        <taxon>Spermatophyta</taxon>
        <taxon>Magnoliopsida</taxon>
        <taxon>eudicotyledons</taxon>
        <taxon>Gunneridae</taxon>
        <taxon>Pentapetalae</taxon>
        <taxon>rosids</taxon>
        <taxon>malvids</taxon>
        <taxon>Brassicales</taxon>
        <taxon>Brassicaceae</taxon>
        <taxon>Brassiceae</taxon>
        <taxon>Brassica</taxon>
    </lineage>
</organism>
<keyword evidence="2" id="KW-0472">Membrane</keyword>
<dbReference type="HOGENOM" id="CLU_043604_0_0_1"/>